<feature type="domain" description="Tetrapyrrole methylase" evidence="7">
    <location>
        <begin position="2"/>
        <end position="198"/>
    </location>
</feature>
<dbReference type="Pfam" id="PF00590">
    <property type="entry name" value="TP_methylase"/>
    <property type="match status" value="1"/>
</dbReference>
<reference evidence="8" key="1">
    <citation type="journal article" date="2020" name="mSystems">
        <title>Genome- and Community-Level Interaction Insights into Carbon Utilization and Element Cycling Functions of Hydrothermarchaeota in Hydrothermal Sediment.</title>
        <authorList>
            <person name="Zhou Z."/>
            <person name="Liu Y."/>
            <person name="Xu W."/>
            <person name="Pan J."/>
            <person name="Luo Z.H."/>
            <person name="Li M."/>
        </authorList>
    </citation>
    <scope>NUCLEOTIDE SEQUENCE [LARGE SCALE GENOMIC DNA]</scope>
    <source>
        <strain evidence="8">SpSt-500</strain>
    </source>
</reference>
<dbReference type="FunFam" id="3.30.950.10:FF:000002">
    <property type="entry name" value="Ribosomal RNA small subunit methyltransferase I"/>
    <property type="match status" value="1"/>
</dbReference>
<evidence type="ECO:0000256" key="4">
    <source>
        <dbReference type="ARBA" id="ARBA00022679"/>
    </source>
</evidence>
<comment type="similarity">
    <text evidence="6">Belongs to the methyltransferase superfamily. RsmI family.</text>
</comment>
<evidence type="ECO:0000256" key="3">
    <source>
        <dbReference type="ARBA" id="ARBA00022603"/>
    </source>
</evidence>
<accession>A0A832G1M9</accession>
<comment type="catalytic activity">
    <reaction evidence="6">
        <text>cytidine(1402) in 16S rRNA + S-adenosyl-L-methionine = 2'-O-methylcytidine(1402) in 16S rRNA + S-adenosyl-L-homocysteine + H(+)</text>
        <dbReference type="Rhea" id="RHEA:42924"/>
        <dbReference type="Rhea" id="RHEA-COMP:10285"/>
        <dbReference type="Rhea" id="RHEA-COMP:10286"/>
        <dbReference type="ChEBI" id="CHEBI:15378"/>
        <dbReference type="ChEBI" id="CHEBI:57856"/>
        <dbReference type="ChEBI" id="CHEBI:59789"/>
        <dbReference type="ChEBI" id="CHEBI:74495"/>
        <dbReference type="ChEBI" id="CHEBI:82748"/>
        <dbReference type="EC" id="2.1.1.198"/>
    </reaction>
</comment>
<proteinExistence type="inferred from homology"/>
<dbReference type="InterPro" id="IPR035996">
    <property type="entry name" value="4pyrrol_Methylase_sf"/>
</dbReference>
<dbReference type="PANTHER" id="PTHR46111:SF1">
    <property type="entry name" value="RIBOSOMAL RNA SMALL SUBUNIT METHYLTRANSFERASE I"/>
    <property type="match status" value="1"/>
</dbReference>
<keyword evidence="4 6" id="KW-0808">Transferase</keyword>
<dbReference type="InterPro" id="IPR014776">
    <property type="entry name" value="4pyrrole_Mease_sub2"/>
</dbReference>
<keyword evidence="3 6" id="KW-0489">Methyltransferase</keyword>
<evidence type="ECO:0000256" key="6">
    <source>
        <dbReference type="HAMAP-Rule" id="MF_01877"/>
    </source>
</evidence>
<keyword evidence="5 6" id="KW-0949">S-adenosyl-L-methionine</keyword>
<dbReference type="HAMAP" id="MF_01877">
    <property type="entry name" value="16SrRNA_methyltr_I"/>
    <property type="match status" value="1"/>
</dbReference>
<evidence type="ECO:0000256" key="2">
    <source>
        <dbReference type="ARBA" id="ARBA00022552"/>
    </source>
</evidence>
<dbReference type="PIRSF" id="PIRSF005917">
    <property type="entry name" value="MTase_YraL"/>
    <property type="match status" value="1"/>
</dbReference>
<protein>
    <recommendedName>
        <fullName evidence="6">Ribosomal RNA small subunit methyltransferase I</fullName>
        <ecNumber evidence="6">2.1.1.198</ecNumber>
    </recommendedName>
    <alternativeName>
        <fullName evidence="6">16S rRNA 2'-O-ribose C1402 methyltransferase</fullName>
    </alternativeName>
    <alternativeName>
        <fullName evidence="6">rRNA (cytidine-2'-O-)-methyltransferase RsmI</fullName>
    </alternativeName>
</protein>
<evidence type="ECO:0000259" key="7">
    <source>
        <dbReference type="Pfam" id="PF00590"/>
    </source>
</evidence>
<dbReference type="CDD" id="cd11648">
    <property type="entry name" value="RsmI"/>
    <property type="match status" value="1"/>
</dbReference>
<dbReference type="SUPFAM" id="SSF53790">
    <property type="entry name" value="Tetrapyrrole methylase"/>
    <property type="match status" value="1"/>
</dbReference>
<dbReference type="Gene3D" id="3.30.950.10">
    <property type="entry name" value="Methyltransferase, Cobalt-precorrin-4 Transmethylase, Domain 2"/>
    <property type="match status" value="1"/>
</dbReference>
<organism evidence="8">
    <name type="scientific">Ignavibacterium album</name>
    <dbReference type="NCBI Taxonomy" id="591197"/>
    <lineage>
        <taxon>Bacteria</taxon>
        <taxon>Pseudomonadati</taxon>
        <taxon>Ignavibacteriota</taxon>
        <taxon>Ignavibacteria</taxon>
        <taxon>Ignavibacteriales</taxon>
        <taxon>Ignavibacteriaceae</taxon>
        <taxon>Ignavibacterium</taxon>
    </lineage>
</organism>
<keyword evidence="2 6" id="KW-0698">rRNA processing</keyword>
<evidence type="ECO:0000313" key="8">
    <source>
        <dbReference type="EMBL" id="HGT46838.1"/>
    </source>
</evidence>
<dbReference type="Gene3D" id="3.40.1010.10">
    <property type="entry name" value="Cobalt-precorrin-4 Transmethylase, Domain 1"/>
    <property type="match status" value="1"/>
</dbReference>
<dbReference type="InterPro" id="IPR000878">
    <property type="entry name" value="4pyrrol_Mease"/>
</dbReference>
<evidence type="ECO:0000256" key="5">
    <source>
        <dbReference type="ARBA" id="ARBA00022691"/>
    </source>
</evidence>
<dbReference type="EC" id="2.1.1.198" evidence="6"/>
<evidence type="ECO:0000256" key="1">
    <source>
        <dbReference type="ARBA" id="ARBA00022490"/>
    </source>
</evidence>
<dbReference type="PANTHER" id="PTHR46111">
    <property type="entry name" value="RIBOSOMAL RNA SMALL SUBUNIT METHYLTRANSFERASE I"/>
    <property type="match status" value="1"/>
</dbReference>
<dbReference type="AlphaFoldDB" id="A0A832G1M9"/>
<dbReference type="InterPro" id="IPR008189">
    <property type="entry name" value="rRNA_ssu_MeTfrase_I"/>
</dbReference>
<dbReference type="InterPro" id="IPR014777">
    <property type="entry name" value="4pyrrole_Mease_sub1"/>
</dbReference>
<dbReference type="FunFam" id="3.40.1010.10:FF:000007">
    <property type="entry name" value="Ribosomal RNA small subunit methyltransferase I"/>
    <property type="match status" value="1"/>
</dbReference>
<dbReference type="GO" id="GO:0005737">
    <property type="term" value="C:cytoplasm"/>
    <property type="evidence" value="ECO:0007669"/>
    <property type="project" value="UniProtKB-SubCell"/>
</dbReference>
<comment type="function">
    <text evidence="6">Catalyzes the 2'-O-methylation of the ribose of cytidine 1402 (C1402) in 16S rRNA.</text>
</comment>
<comment type="subcellular location">
    <subcellularLocation>
        <location evidence="6">Cytoplasm</location>
    </subcellularLocation>
</comment>
<name>A0A832G1M9_9BACT</name>
<dbReference type="GO" id="GO:0070677">
    <property type="term" value="F:rRNA (cytosine-2'-O-)-methyltransferase activity"/>
    <property type="evidence" value="ECO:0007669"/>
    <property type="project" value="UniProtKB-UniRule"/>
</dbReference>
<sequence>MKLFIVSTPIGNLKDISLRALETLKDVDFIICEDTRVTGNLLRHYEISKELISLNAFNESQKLHSVIQKILEGRNAALVTDSGTPTISDPGNRLISEAIKNNIELIAVPGASAVIAALSISGLPTDSFVFEGFIPQKKGRQKKLQQLVNEERTIVIYESVYRIEKLIDELIEYMPERYIVVCRELTKKFEECWRGYSKQIKDQLPKKVIKGEFVIVISPKNWKQ</sequence>
<dbReference type="NCBIfam" id="TIGR00096">
    <property type="entry name" value="16S rRNA (cytidine(1402)-2'-O)-methyltransferase"/>
    <property type="match status" value="1"/>
</dbReference>
<dbReference type="EMBL" id="DSVI01000004">
    <property type="protein sequence ID" value="HGT46838.1"/>
    <property type="molecule type" value="Genomic_DNA"/>
</dbReference>
<keyword evidence="1 6" id="KW-0963">Cytoplasm</keyword>
<comment type="caution">
    <text evidence="8">The sequence shown here is derived from an EMBL/GenBank/DDBJ whole genome shotgun (WGS) entry which is preliminary data.</text>
</comment>
<gene>
    <name evidence="6 8" type="primary">rsmI</name>
    <name evidence="8" type="ORF">ENS56_02255</name>
</gene>